<dbReference type="InterPro" id="IPR027417">
    <property type="entry name" value="P-loop_NTPase"/>
</dbReference>
<accession>A0A5S4YL77</accession>
<evidence type="ECO:0000313" key="2">
    <source>
        <dbReference type="EMBL" id="TYO64672.1"/>
    </source>
</evidence>
<evidence type="ECO:0000313" key="3">
    <source>
        <dbReference type="Proteomes" id="UP000324797"/>
    </source>
</evidence>
<name>A0A5S4YL77_9BRAD</name>
<dbReference type="CDD" id="cd01918">
    <property type="entry name" value="HprK_C"/>
    <property type="match status" value="1"/>
</dbReference>
<dbReference type="Proteomes" id="UP000324797">
    <property type="component" value="Unassembled WGS sequence"/>
</dbReference>
<keyword evidence="3" id="KW-1185">Reference proteome</keyword>
<dbReference type="EMBL" id="VSTH01000063">
    <property type="protein sequence ID" value="TYO64672.1"/>
    <property type="molecule type" value="Genomic_DNA"/>
</dbReference>
<dbReference type="GO" id="GO:0006109">
    <property type="term" value="P:regulation of carbohydrate metabolic process"/>
    <property type="evidence" value="ECO:0007669"/>
    <property type="project" value="InterPro"/>
</dbReference>
<sequence length="149" mass="15536">MSEGGLSVHASAVKVGNLAVLIRGPSGAGKSRLAFDLIMAGRAGVVERAVLVGDDRVHLATVGDEIVVRPVHVLAGLIEVRGLGIRRCDFVEHATVGLVVDLDADDAERLPSPECLKMSLSGVELPRIPVARGYSPLPLVVATLTTTKS</sequence>
<gene>
    <name evidence="2" type="ORF">FXV83_20680</name>
</gene>
<reference evidence="2 3" key="1">
    <citation type="submission" date="2019-08" db="EMBL/GenBank/DDBJ databases">
        <title>Bradyrhizobium hipponensis sp. nov., a rhizobium isolated from a Lupinus angustifolius root nodule in Tunisia.</title>
        <authorList>
            <person name="Off K."/>
            <person name="Rejili M."/>
            <person name="Mars M."/>
            <person name="Brachmann A."/>
            <person name="Marin M."/>
        </authorList>
    </citation>
    <scope>NUCLEOTIDE SEQUENCE [LARGE SCALE GENOMIC DNA]</scope>
    <source>
        <strain evidence="3">aSej3</strain>
    </source>
</reference>
<feature type="domain" description="HPr kinase/phosphorylase C-terminal" evidence="1">
    <location>
        <begin position="7"/>
        <end position="85"/>
    </location>
</feature>
<protein>
    <submittedName>
        <fullName evidence="2">Serine kinase</fullName>
    </submittedName>
</protein>
<evidence type="ECO:0000259" key="1">
    <source>
        <dbReference type="Pfam" id="PF07475"/>
    </source>
</evidence>
<comment type="caution">
    <text evidence="2">The sequence shown here is derived from an EMBL/GenBank/DDBJ whole genome shotgun (WGS) entry which is preliminary data.</text>
</comment>
<dbReference type="InterPro" id="IPR011104">
    <property type="entry name" value="Hpr_kin/Pase_C"/>
</dbReference>
<dbReference type="Pfam" id="PF07475">
    <property type="entry name" value="Hpr_kinase_C"/>
    <property type="match status" value="1"/>
</dbReference>
<proteinExistence type="predicted"/>
<dbReference type="SUPFAM" id="SSF53795">
    <property type="entry name" value="PEP carboxykinase-like"/>
    <property type="match status" value="1"/>
</dbReference>
<keyword evidence="2" id="KW-0418">Kinase</keyword>
<dbReference type="AlphaFoldDB" id="A0A5S4YL77"/>
<dbReference type="GO" id="GO:0005524">
    <property type="term" value="F:ATP binding"/>
    <property type="evidence" value="ECO:0007669"/>
    <property type="project" value="InterPro"/>
</dbReference>
<organism evidence="2 3">
    <name type="scientific">Bradyrhizobium hipponense</name>
    <dbReference type="NCBI Taxonomy" id="2605638"/>
    <lineage>
        <taxon>Bacteria</taxon>
        <taxon>Pseudomonadati</taxon>
        <taxon>Pseudomonadota</taxon>
        <taxon>Alphaproteobacteria</taxon>
        <taxon>Hyphomicrobiales</taxon>
        <taxon>Nitrobacteraceae</taxon>
        <taxon>Bradyrhizobium</taxon>
    </lineage>
</organism>
<dbReference type="Gene3D" id="3.40.50.300">
    <property type="entry name" value="P-loop containing nucleotide triphosphate hydrolases"/>
    <property type="match status" value="1"/>
</dbReference>
<dbReference type="GO" id="GO:0000155">
    <property type="term" value="F:phosphorelay sensor kinase activity"/>
    <property type="evidence" value="ECO:0007669"/>
    <property type="project" value="InterPro"/>
</dbReference>
<keyword evidence="2" id="KW-0808">Transferase</keyword>